<dbReference type="InterPro" id="IPR005151">
    <property type="entry name" value="Tail-specific_protease"/>
</dbReference>
<dbReference type="GO" id="GO:0007165">
    <property type="term" value="P:signal transduction"/>
    <property type="evidence" value="ECO:0007669"/>
    <property type="project" value="TreeGrafter"/>
</dbReference>
<dbReference type="GO" id="GO:0030288">
    <property type="term" value="C:outer membrane-bounded periplasmic space"/>
    <property type="evidence" value="ECO:0007669"/>
    <property type="project" value="TreeGrafter"/>
</dbReference>
<keyword evidence="1" id="KW-0812">Transmembrane</keyword>
<organism evidence="3 4">
    <name type="scientific">Pseudobutyrivibrio ruminis</name>
    <dbReference type="NCBI Taxonomy" id="46206"/>
    <lineage>
        <taxon>Bacteria</taxon>
        <taxon>Bacillati</taxon>
        <taxon>Bacillota</taxon>
        <taxon>Clostridia</taxon>
        <taxon>Lachnospirales</taxon>
        <taxon>Lachnospiraceae</taxon>
        <taxon>Pseudobutyrivibrio</taxon>
    </lineage>
</organism>
<dbReference type="GO" id="GO:0004175">
    <property type="term" value="F:endopeptidase activity"/>
    <property type="evidence" value="ECO:0007669"/>
    <property type="project" value="TreeGrafter"/>
</dbReference>
<dbReference type="SUPFAM" id="SSF52096">
    <property type="entry name" value="ClpP/crotonase"/>
    <property type="match status" value="1"/>
</dbReference>
<keyword evidence="1" id="KW-0472">Membrane</keyword>
<dbReference type="AlphaFoldDB" id="A0A927U9S7"/>
<comment type="caution">
    <text evidence="3">The sequence shown here is derived from an EMBL/GenBank/DDBJ whole genome shotgun (WGS) entry which is preliminary data.</text>
</comment>
<gene>
    <name evidence="3" type="ORF">E7272_14510</name>
</gene>
<evidence type="ECO:0000256" key="1">
    <source>
        <dbReference type="SAM" id="Phobius"/>
    </source>
</evidence>
<evidence type="ECO:0000259" key="2">
    <source>
        <dbReference type="SMART" id="SM00245"/>
    </source>
</evidence>
<dbReference type="Gene3D" id="3.90.226.10">
    <property type="entry name" value="2-enoyl-CoA Hydratase, Chain A, domain 1"/>
    <property type="match status" value="1"/>
</dbReference>
<accession>A0A927U9S7</accession>
<proteinExistence type="predicted"/>
<name>A0A927U9S7_9FIRM</name>
<dbReference type="SMART" id="SM00245">
    <property type="entry name" value="TSPc"/>
    <property type="match status" value="1"/>
</dbReference>
<sequence>MPNKPMRLSNMHKYKKLLIIPIIVAAILILWFLIYQLVFNPYRGTTDKHVEPLPLDATLTEKQVLKDMDYTIKTIRSHHPAWLEKDNEKVQAVEEAYKNERQKLQEDGTDSYTTLDEWRILSGIINKLHDGHTGVLYKSDSNCYIDDVTQVEKYGVPVEINGNPSDRLLKDFMGLFSYEGDEYARGIFIDIIQNEAYLKLLGVDITDGVTFTFATEEGNKDYHYSMVPYEQVKGISQENDEQWVDYEIDKDNSLAIFTLKECNYDDYYISTVNQFFKEVKENKIENIIVDLRNNGGGHSYVADEFLSHLDIDGYNTWACAIRYGIYLKKYDASYSPVDKKPDAFSGNLYVLTDVNTYSAAMDFAMYVADNDLGTLVGEASGNMPDSYGDVLTFVTPNSRLNLRVSFKRWYRIDETKSGQPIEPDVPCDPRDALTVAKDMICN</sequence>
<dbReference type="EMBL" id="SVER01000076">
    <property type="protein sequence ID" value="MBE5921026.1"/>
    <property type="molecule type" value="Genomic_DNA"/>
</dbReference>
<dbReference type="Pfam" id="PF03572">
    <property type="entry name" value="Peptidase_S41"/>
    <property type="match status" value="1"/>
</dbReference>
<protein>
    <recommendedName>
        <fullName evidence="2">Tail specific protease domain-containing protein</fullName>
    </recommendedName>
</protein>
<evidence type="ECO:0000313" key="3">
    <source>
        <dbReference type="EMBL" id="MBE5921026.1"/>
    </source>
</evidence>
<evidence type="ECO:0000313" key="4">
    <source>
        <dbReference type="Proteomes" id="UP000766246"/>
    </source>
</evidence>
<dbReference type="Proteomes" id="UP000766246">
    <property type="component" value="Unassembled WGS sequence"/>
</dbReference>
<dbReference type="GO" id="GO:0006508">
    <property type="term" value="P:proteolysis"/>
    <property type="evidence" value="ECO:0007669"/>
    <property type="project" value="InterPro"/>
</dbReference>
<reference evidence="3" key="1">
    <citation type="submission" date="2019-04" db="EMBL/GenBank/DDBJ databases">
        <title>Evolution of Biomass-Degrading Anaerobic Consortia Revealed by Metagenomics.</title>
        <authorList>
            <person name="Peng X."/>
        </authorList>
    </citation>
    <scope>NUCLEOTIDE SEQUENCE</scope>
    <source>
        <strain evidence="3">SIG311</strain>
    </source>
</reference>
<dbReference type="PANTHER" id="PTHR32060">
    <property type="entry name" value="TAIL-SPECIFIC PROTEASE"/>
    <property type="match status" value="1"/>
</dbReference>
<dbReference type="GO" id="GO:0008236">
    <property type="term" value="F:serine-type peptidase activity"/>
    <property type="evidence" value="ECO:0007669"/>
    <property type="project" value="InterPro"/>
</dbReference>
<dbReference type="InterPro" id="IPR029045">
    <property type="entry name" value="ClpP/crotonase-like_dom_sf"/>
</dbReference>
<keyword evidence="1" id="KW-1133">Transmembrane helix</keyword>
<feature type="domain" description="Tail specific protease" evidence="2">
    <location>
        <begin position="219"/>
        <end position="428"/>
    </location>
</feature>
<dbReference type="PANTHER" id="PTHR32060:SF30">
    <property type="entry name" value="CARBOXY-TERMINAL PROCESSING PROTEASE CTPA"/>
    <property type="match status" value="1"/>
</dbReference>
<feature type="transmembrane region" description="Helical" evidence="1">
    <location>
        <begin position="17"/>
        <end position="38"/>
    </location>
</feature>